<comment type="caution">
    <text evidence="8">The sequence shown here is derived from an EMBL/GenBank/DDBJ whole genome shotgun (WGS) entry which is preliminary data.</text>
</comment>
<accession>A0AA88VMR4</accession>
<organism evidence="8 9">
    <name type="scientific">Escallonia herrerae</name>
    <dbReference type="NCBI Taxonomy" id="1293975"/>
    <lineage>
        <taxon>Eukaryota</taxon>
        <taxon>Viridiplantae</taxon>
        <taxon>Streptophyta</taxon>
        <taxon>Embryophyta</taxon>
        <taxon>Tracheophyta</taxon>
        <taxon>Spermatophyta</taxon>
        <taxon>Magnoliopsida</taxon>
        <taxon>eudicotyledons</taxon>
        <taxon>Gunneridae</taxon>
        <taxon>Pentapetalae</taxon>
        <taxon>asterids</taxon>
        <taxon>campanulids</taxon>
        <taxon>Escalloniales</taxon>
        <taxon>Escalloniaceae</taxon>
        <taxon>Escallonia</taxon>
    </lineage>
</organism>
<comment type="subcellular location">
    <subcellularLocation>
        <location evidence="1">Nucleus</location>
    </subcellularLocation>
</comment>
<proteinExistence type="predicted"/>
<dbReference type="InterPro" id="IPR005333">
    <property type="entry name" value="Transcription_factor_TCP"/>
</dbReference>
<feature type="compositionally biased region" description="Basic and acidic residues" evidence="6">
    <location>
        <begin position="107"/>
        <end position="118"/>
    </location>
</feature>
<dbReference type="Pfam" id="PF03634">
    <property type="entry name" value="TCP"/>
    <property type="match status" value="1"/>
</dbReference>
<dbReference type="EMBL" id="JAVXUP010001403">
    <property type="protein sequence ID" value="KAK3012066.1"/>
    <property type="molecule type" value="Genomic_DNA"/>
</dbReference>
<dbReference type="GO" id="GO:0003700">
    <property type="term" value="F:DNA-binding transcription factor activity"/>
    <property type="evidence" value="ECO:0007669"/>
    <property type="project" value="InterPro"/>
</dbReference>
<evidence type="ECO:0000256" key="1">
    <source>
        <dbReference type="ARBA" id="ARBA00004123"/>
    </source>
</evidence>
<gene>
    <name evidence="8" type="ORF">RJ639_011601</name>
</gene>
<dbReference type="GO" id="GO:0043565">
    <property type="term" value="F:sequence-specific DNA binding"/>
    <property type="evidence" value="ECO:0007669"/>
    <property type="project" value="TreeGrafter"/>
</dbReference>
<evidence type="ECO:0000256" key="4">
    <source>
        <dbReference type="ARBA" id="ARBA00023163"/>
    </source>
</evidence>
<protein>
    <recommendedName>
        <fullName evidence="7">TCP domain-containing protein</fullName>
    </recommendedName>
</protein>
<keyword evidence="3" id="KW-0238">DNA-binding</keyword>
<feature type="region of interest" description="Disordered" evidence="6">
    <location>
        <begin position="38"/>
        <end position="73"/>
    </location>
</feature>
<evidence type="ECO:0000256" key="2">
    <source>
        <dbReference type="ARBA" id="ARBA00023015"/>
    </source>
</evidence>
<feature type="domain" description="TCP" evidence="7">
    <location>
        <begin position="108"/>
        <end position="162"/>
    </location>
</feature>
<feature type="region of interest" description="Disordered" evidence="6">
    <location>
        <begin position="93"/>
        <end position="118"/>
    </location>
</feature>
<dbReference type="Proteomes" id="UP001188597">
    <property type="component" value="Unassembled WGS sequence"/>
</dbReference>
<keyword evidence="5" id="KW-0539">Nucleus</keyword>
<keyword evidence="9" id="KW-1185">Reference proteome</keyword>
<dbReference type="PANTHER" id="PTHR31072">
    <property type="entry name" value="TRANSCRIPTION FACTOR TCP4-RELATED"/>
    <property type="match status" value="1"/>
</dbReference>
<evidence type="ECO:0000313" key="8">
    <source>
        <dbReference type="EMBL" id="KAK3012066.1"/>
    </source>
</evidence>
<evidence type="ECO:0000259" key="7">
    <source>
        <dbReference type="PROSITE" id="PS51369"/>
    </source>
</evidence>
<evidence type="ECO:0000256" key="3">
    <source>
        <dbReference type="ARBA" id="ARBA00023125"/>
    </source>
</evidence>
<dbReference type="GO" id="GO:0005634">
    <property type="term" value="C:nucleus"/>
    <property type="evidence" value="ECO:0007669"/>
    <property type="project" value="UniProtKB-SubCell"/>
</dbReference>
<feature type="non-terminal residue" evidence="8">
    <location>
        <position position="375"/>
    </location>
</feature>
<dbReference type="AlphaFoldDB" id="A0AA88VMR4"/>
<feature type="compositionally biased region" description="Low complexity" evidence="6">
    <location>
        <begin position="328"/>
        <end position="342"/>
    </location>
</feature>
<keyword evidence="2" id="KW-0805">Transcription regulation</keyword>
<keyword evidence="4" id="KW-0804">Transcription</keyword>
<feature type="region of interest" description="Disordered" evidence="6">
    <location>
        <begin position="314"/>
        <end position="346"/>
    </location>
</feature>
<dbReference type="PROSITE" id="PS51369">
    <property type="entry name" value="TCP"/>
    <property type="match status" value="1"/>
</dbReference>
<evidence type="ECO:0000313" key="9">
    <source>
        <dbReference type="Proteomes" id="UP001188597"/>
    </source>
</evidence>
<dbReference type="PANTHER" id="PTHR31072:SF1">
    <property type="entry name" value="TRANSCRIPTION FACTOR TCP9"/>
    <property type="match status" value="1"/>
</dbReference>
<evidence type="ECO:0000256" key="5">
    <source>
        <dbReference type="ARBA" id="ARBA00023242"/>
    </source>
</evidence>
<reference evidence="8" key="1">
    <citation type="submission" date="2022-12" db="EMBL/GenBank/DDBJ databases">
        <title>Draft genome assemblies for two species of Escallonia (Escalloniales).</title>
        <authorList>
            <person name="Chanderbali A."/>
            <person name="Dervinis C."/>
            <person name="Anghel I."/>
            <person name="Soltis D."/>
            <person name="Soltis P."/>
            <person name="Zapata F."/>
        </authorList>
    </citation>
    <scope>NUCLEOTIDE SEQUENCE</scope>
    <source>
        <strain evidence="8">UCBG64.0493</strain>
        <tissue evidence="8">Leaf</tissue>
    </source>
</reference>
<name>A0AA88VMR4_9ASTE</name>
<dbReference type="InterPro" id="IPR017887">
    <property type="entry name" value="TF_TCP_subgr"/>
</dbReference>
<evidence type="ECO:0000256" key="6">
    <source>
        <dbReference type="SAM" id="MobiDB-lite"/>
    </source>
</evidence>
<sequence length="375" mass="39861">IQLQIVKLSRPKITVKFSGFPSSLVGFLSMASGYNRQLEPEDIDSRTVDQRNNGDGGEPDARPRKPPATTATQNGIAVLILKDELADVEDKVVPVTAPPPPLTRRASTKDRHTKVEGRGRRVRMPAACAARIFQLTRELGHKSDGETIKWLLEHAEPAIISATGTGTVPAIAMSVNGSLKIPTTAADGDGDEMRKKRRRPANSEFVDISPNGALTSTSTVQAPLMASAPMQALVPMWAIPANAAPTFWVIPPATAIAAPSNQPQIWAVQANTTPLINVSARPISSCVASMQPSPSIASKTPFPEVCPLAISSTTTSTSSSLGVKAEKSSSVSVPSSSSARSSTTKTPQLLRDFSLEILDKKELPFMAKHQAPSKH</sequence>